<feature type="domain" description="DUF2345" evidence="1">
    <location>
        <begin position="91"/>
        <end position="238"/>
    </location>
</feature>
<reference evidence="3 4" key="1">
    <citation type="submission" date="2017-03" db="EMBL/GenBank/DDBJ databases">
        <title>Comparative genomics of honeybee gut symbionts reveal geographically distinct and subgroup specific antibiotic resistance.</title>
        <authorList>
            <person name="Ludvigsen J."/>
            <person name="Porcellato D."/>
            <person name="Labee-Lund T.M."/>
            <person name="Amdam G.V."/>
            <person name="Rudi K."/>
        </authorList>
    </citation>
    <scope>NUCLEOTIDE SEQUENCE [LARGE SCALE GENOMIC DNA]</scope>
    <source>
        <strain evidence="3 4">A-9-12</strain>
    </source>
</reference>
<sequence>QLNIGHLVDQNKTQRGEGFELRTDEWGAIAANKGLYLTSQTEPKAQGKQLDMQAAITQLENALSIAKALQNAATASEAHGADTDSQEQLKTTLTQLAQSGILAYAQEGIALTSPENIQLSTSNSVSVTSENQTDINALKTITVSSGESIGLFAHKSGMKVFANQGDVEVQAQNANLNMAAKQDIKIDSVDGELTITANEELTLMCGGSYIKISSAGIELGTADNVYIKSNAMQKMGPAKQEYTLDLPGEVNCQRITKSGAQNQDALIKLS</sequence>
<feature type="domain" description="Putative type VI secretion system Rhs element associated Vgr" evidence="2">
    <location>
        <begin position="1"/>
        <end position="73"/>
    </location>
</feature>
<gene>
    <name evidence="3" type="ORF">B6C91_13280</name>
</gene>
<dbReference type="InterPro" id="IPR028244">
    <property type="entry name" value="T6SS_Rhs_Vgr_dom"/>
</dbReference>
<evidence type="ECO:0000259" key="2">
    <source>
        <dbReference type="Pfam" id="PF13296"/>
    </source>
</evidence>
<comment type="caution">
    <text evidence="3">The sequence shown here is derived from an EMBL/GenBank/DDBJ whole genome shotgun (WGS) entry which is preliminary data.</text>
</comment>
<feature type="non-terminal residue" evidence="3">
    <location>
        <position position="1"/>
    </location>
</feature>
<protein>
    <recommendedName>
        <fullName evidence="5">DUF2345 domain-containing protein</fullName>
    </recommendedName>
</protein>
<evidence type="ECO:0000313" key="4">
    <source>
        <dbReference type="Proteomes" id="UP000194800"/>
    </source>
</evidence>
<dbReference type="Proteomes" id="UP000194800">
    <property type="component" value="Unassembled WGS sequence"/>
</dbReference>
<evidence type="ECO:0000313" key="3">
    <source>
        <dbReference type="EMBL" id="OTQ08129.1"/>
    </source>
</evidence>
<name>A0ABX3YRY4_9GAMM</name>
<keyword evidence="4" id="KW-1185">Reference proteome</keyword>
<organism evidence="3 4">
    <name type="scientific">Gilliamella apicola</name>
    <dbReference type="NCBI Taxonomy" id="1196095"/>
    <lineage>
        <taxon>Bacteria</taxon>
        <taxon>Pseudomonadati</taxon>
        <taxon>Pseudomonadota</taxon>
        <taxon>Gammaproteobacteria</taxon>
        <taxon>Orbales</taxon>
        <taxon>Orbaceae</taxon>
        <taxon>Gilliamella</taxon>
    </lineage>
</organism>
<accession>A0ABX3YRY4</accession>
<proteinExistence type="predicted"/>
<evidence type="ECO:0000259" key="1">
    <source>
        <dbReference type="Pfam" id="PF10106"/>
    </source>
</evidence>
<dbReference type="InterPro" id="IPR018769">
    <property type="entry name" value="VgrG2_DUF2345"/>
</dbReference>
<dbReference type="Pfam" id="PF13296">
    <property type="entry name" value="T6SS_Vgr"/>
    <property type="match status" value="1"/>
</dbReference>
<dbReference type="RefSeq" id="WP_143423688.1">
    <property type="nucleotide sequence ID" value="NZ_NART01000107.1"/>
</dbReference>
<evidence type="ECO:0008006" key="5">
    <source>
        <dbReference type="Google" id="ProtNLM"/>
    </source>
</evidence>
<dbReference type="Pfam" id="PF10106">
    <property type="entry name" value="DUF2345"/>
    <property type="match status" value="1"/>
</dbReference>
<dbReference type="EMBL" id="NART01000107">
    <property type="protein sequence ID" value="OTQ08129.1"/>
    <property type="molecule type" value="Genomic_DNA"/>
</dbReference>